<dbReference type="InterPro" id="IPR001509">
    <property type="entry name" value="Epimerase_deHydtase"/>
</dbReference>
<name>A0A512BEJ5_9BACT</name>
<feature type="domain" description="NAD-dependent epimerase/dehydratase" evidence="1">
    <location>
        <begin position="5"/>
        <end position="226"/>
    </location>
</feature>
<protein>
    <submittedName>
        <fullName evidence="2">NAD-dependent dehydratase</fullName>
    </submittedName>
</protein>
<gene>
    <name evidence="2" type="ORF">SAE01_28870</name>
</gene>
<sequence>MKQKVLITGASGFVGFHLIEAALAKGLDVYAAVRKTSDIKHLASHKINYTYLNFTSAESLEKELREREYDFIIHAAGTTKAKNQEEYNTVNALYTINLAKASANNPHLKKIVFISSLAALGPLDQTERLITEQTNPRPVTAYGQSKLLAEKQLKGLKLPLIVLRPTAVYGSRDKDIFIILKTFSKGFEPYIGHIPQQLSFVYVKDLAAASVNSLFTSDEANGAYNITDGNCYNRYEMANITKSVLNKKTIKVHLPLPVVKGFALVLEKAFGMFGKTPAVNLEKLNELTAINWCCDIEKARKNLGYSPSYNLQRGLKETLEWYKQNAWL</sequence>
<reference evidence="2 3" key="1">
    <citation type="submission" date="2019-07" db="EMBL/GenBank/DDBJ databases">
        <title>Whole genome shotgun sequence of Segetibacter aerophilus NBRC 106135.</title>
        <authorList>
            <person name="Hosoyama A."/>
            <person name="Uohara A."/>
            <person name="Ohji S."/>
            <person name="Ichikawa N."/>
        </authorList>
    </citation>
    <scope>NUCLEOTIDE SEQUENCE [LARGE SCALE GENOMIC DNA]</scope>
    <source>
        <strain evidence="2 3">NBRC 106135</strain>
    </source>
</reference>
<proteinExistence type="predicted"/>
<dbReference type="Proteomes" id="UP000321513">
    <property type="component" value="Unassembled WGS sequence"/>
</dbReference>
<dbReference type="Pfam" id="PF01370">
    <property type="entry name" value="Epimerase"/>
    <property type="match status" value="1"/>
</dbReference>
<dbReference type="PANTHER" id="PTHR43245:SF58">
    <property type="entry name" value="BLL5923 PROTEIN"/>
    <property type="match status" value="1"/>
</dbReference>
<dbReference type="EMBL" id="BJYT01000010">
    <property type="protein sequence ID" value="GEO10391.1"/>
    <property type="molecule type" value="Genomic_DNA"/>
</dbReference>
<dbReference type="SUPFAM" id="SSF51735">
    <property type="entry name" value="NAD(P)-binding Rossmann-fold domains"/>
    <property type="match status" value="1"/>
</dbReference>
<keyword evidence="3" id="KW-1185">Reference proteome</keyword>
<dbReference type="InterPro" id="IPR050177">
    <property type="entry name" value="Lipid_A_modif_metabolic_enz"/>
</dbReference>
<comment type="caution">
    <text evidence="2">The sequence shown here is derived from an EMBL/GenBank/DDBJ whole genome shotgun (WGS) entry which is preliminary data.</text>
</comment>
<dbReference type="OrthoDB" id="9803111at2"/>
<accession>A0A512BEJ5</accession>
<dbReference type="Gene3D" id="3.40.50.720">
    <property type="entry name" value="NAD(P)-binding Rossmann-like Domain"/>
    <property type="match status" value="1"/>
</dbReference>
<dbReference type="AlphaFoldDB" id="A0A512BEJ5"/>
<organism evidence="2 3">
    <name type="scientific">Segetibacter aerophilus</name>
    <dbReference type="NCBI Taxonomy" id="670293"/>
    <lineage>
        <taxon>Bacteria</taxon>
        <taxon>Pseudomonadati</taxon>
        <taxon>Bacteroidota</taxon>
        <taxon>Chitinophagia</taxon>
        <taxon>Chitinophagales</taxon>
        <taxon>Chitinophagaceae</taxon>
        <taxon>Segetibacter</taxon>
    </lineage>
</organism>
<evidence type="ECO:0000313" key="2">
    <source>
        <dbReference type="EMBL" id="GEO10391.1"/>
    </source>
</evidence>
<dbReference type="InterPro" id="IPR036291">
    <property type="entry name" value="NAD(P)-bd_dom_sf"/>
</dbReference>
<dbReference type="RefSeq" id="WP_147204504.1">
    <property type="nucleotide sequence ID" value="NZ_BJYT01000010.1"/>
</dbReference>
<dbReference type="PANTHER" id="PTHR43245">
    <property type="entry name" value="BIFUNCTIONAL POLYMYXIN RESISTANCE PROTEIN ARNA"/>
    <property type="match status" value="1"/>
</dbReference>
<evidence type="ECO:0000259" key="1">
    <source>
        <dbReference type="Pfam" id="PF01370"/>
    </source>
</evidence>
<evidence type="ECO:0000313" key="3">
    <source>
        <dbReference type="Proteomes" id="UP000321513"/>
    </source>
</evidence>